<evidence type="ECO:0000313" key="1">
    <source>
        <dbReference type="EMBL" id="KAK3691811.1"/>
    </source>
</evidence>
<dbReference type="Proteomes" id="UP001281147">
    <property type="component" value="Unassembled WGS sequence"/>
</dbReference>
<reference evidence="1" key="1">
    <citation type="submission" date="2023-07" db="EMBL/GenBank/DDBJ databases">
        <title>Black Yeasts Isolated from many extreme environments.</title>
        <authorList>
            <person name="Coleine C."/>
            <person name="Stajich J.E."/>
            <person name="Selbmann L."/>
        </authorList>
    </citation>
    <scope>NUCLEOTIDE SEQUENCE</scope>
    <source>
        <strain evidence="1">CCFEE 5714</strain>
    </source>
</reference>
<organism evidence="1 2">
    <name type="scientific">Vermiconidia calcicola</name>
    <dbReference type="NCBI Taxonomy" id="1690605"/>
    <lineage>
        <taxon>Eukaryota</taxon>
        <taxon>Fungi</taxon>
        <taxon>Dikarya</taxon>
        <taxon>Ascomycota</taxon>
        <taxon>Pezizomycotina</taxon>
        <taxon>Dothideomycetes</taxon>
        <taxon>Dothideomycetidae</taxon>
        <taxon>Mycosphaerellales</taxon>
        <taxon>Extremaceae</taxon>
        <taxon>Vermiconidia</taxon>
    </lineage>
</organism>
<comment type="caution">
    <text evidence="1">The sequence shown here is derived from an EMBL/GenBank/DDBJ whole genome shotgun (WGS) entry which is preliminary data.</text>
</comment>
<dbReference type="EMBL" id="JAUTXU010000256">
    <property type="protein sequence ID" value="KAK3691811.1"/>
    <property type="molecule type" value="Genomic_DNA"/>
</dbReference>
<evidence type="ECO:0000313" key="2">
    <source>
        <dbReference type="Proteomes" id="UP001281147"/>
    </source>
</evidence>
<proteinExistence type="predicted"/>
<keyword evidence="2" id="KW-1185">Reference proteome</keyword>
<gene>
    <name evidence="1" type="ORF">LTR37_018410</name>
</gene>
<sequence length="153" mass="16186">MTSINITDKQTELLKAVVEVMKADIDWDKVAELANMKTGKYARDQWAVLRKKMIGLTATKAGDKADDGDGTPAPKPKATPSKRKAAGEFNPGLHIASQAKGPSAENDVDGTPAKEKTSARKPKSATPAGGEGVNVKEEPEEPNEAGEAMDELS</sequence>
<accession>A0ACC3MIA6</accession>
<protein>
    <submittedName>
        <fullName evidence="1">Uncharacterized protein</fullName>
    </submittedName>
</protein>
<name>A0ACC3MIA6_9PEZI</name>